<organism evidence="3">
    <name type="scientific">hydrothermal vent metagenome</name>
    <dbReference type="NCBI Taxonomy" id="652676"/>
    <lineage>
        <taxon>unclassified sequences</taxon>
        <taxon>metagenomes</taxon>
        <taxon>ecological metagenomes</taxon>
    </lineage>
</organism>
<dbReference type="InterPro" id="IPR022123">
    <property type="entry name" value="DUF3658"/>
</dbReference>
<reference evidence="3" key="1">
    <citation type="submission" date="2018-06" db="EMBL/GenBank/DDBJ databases">
        <authorList>
            <person name="Zhirakovskaya E."/>
        </authorList>
    </citation>
    <scope>NUCLEOTIDE SEQUENCE</scope>
</reference>
<evidence type="ECO:0000259" key="2">
    <source>
        <dbReference type="Pfam" id="PF12395"/>
    </source>
</evidence>
<feature type="domain" description="DUF3658" evidence="2">
    <location>
        <begin position="145"/>
        <end position="246"/>
    </location>
</feature>
<dbReference type="Pfam" id="PF12395">
    <property type="entry name" value="DUF3658"/>
    <property type="match status" value="1"/>
</dbReference>
<evidence type="ECO:0000259" key="1">
    <source>
        <dbReference type="Pfam" id="PF08874"/>
    </source>
</evidence>
<evidence type="ECO:0000313" key="3">
    <source>
        <dbReference type="EMBL" id="VAW25038.1"/>
    </source>
</evidence>
<dbReference type="Pfam" id="PF08874">
    <property type="entry name" value="DUF1835"/>
    <property type="match status" value="1"/>
</dbReference>
<dbReference type="AlphaFoldDB" id="A0A3B0U3W7"/>
<gene>
    <name evidence="3" type="ORF">MNBD_ALPHA11-1962</name>
</gene>
<dbReference type="InterPro" id="IPR014973">
    <property type="entry name" value="DUF1835"/>
</dbReference>
<evidence type="ECO:0008006" key="4">
    <source>
        <dbReference type="Google" id="ProtNLM"/>
    </source>
</evidence>
<name>A0A3B0U3W7_9ZZZZ</name>
<accession>A0A3B0U3W7</accession>
<protein>
    <recommendedName>
        <fullName evidence="4">DUF1835 domain-containing protein</fullName>
    </recommendedName>
</protein>
<dbReference type="EMBL" id="UOEQ01000576">
    <property type="protein sequence ID" value="VAW25038.1"/>
    <property type="molecule type" value="Genomic_DNA"/>
</dbReference>
<proteinExistence type="predicted"/>
<feature type="domain" description="DUF1835" evidence="1">
    <location>
        <begin position="5"/>
        <end position="119"/>
    </location>
</feature>
<sequence length="261" mass="29809">MSRDVHFVWNMSAAYSLRKAVGDDDAVVVFGDDPSLGPVGNEALREEFFRQFYVKCGLSEPEDMPEKAIFSPQELKEIIKDKNGKRVVIWTSNCGNDHIFLRMCVWYMQNAGVDIWCVKVPPLDKILEPFASVARFSPEKLRPLIKTAVQLDRYAKNQLKVEFEGYISNPSPLRILEASGSISFYELSHFDQHLLAECSLSWQKAARVIAGAMGYFYPQNPMGDLIFLFRLRALIDAGQIDARGDVERGMQHFEVRHRQNN</sequence>